<proteinExistence type="predicted"/>
<dbReference type="GeneID" id="30018768"/>
<gene>
    <name evidence="3" type="ORF">ISF_02476</name>
</gene>
<keyword evidence="4" id="KW-1185">Reference proteome</keyword>
<dbReference type="InterPro" id="IPR021858">
    <property type="entry name" value="Fun_TF"/>
</dbReference>
<protein>
    <recommendedName>
        <fullName evidence="5">C6 finger domain protein</fullName>
    </recommendedName>
</protein>
<dbReference type="PANTHER" id="PTHR37534">
    <property type="entry name" value="TRANSCRIPTIONAL ACTIVATOR PROTEIN UGA3"/>
    <property type="match status" value="1"/>
</dbReference>
<dbReference type="AlphaFoldDB" id="A0A162JKY8"/>
<dbReference type="OrthoDB" id="3597252at2759"/>
<accession>A0A162JKY8</accession>
<organism evidence="3 4">
    <name type="scientific">Cordyceps fumosorosea (strain ARSEF 2679)</name>
    <name type="common">Isaria fumosorosea</name>
    <dbReference type="NCBI Taxonomy" id="1081104"/>
    <lineage>
        <taxon>Eukaryota</taxon>
        <taxon>Fungi</taxon>
        <taxon>Dikarya</taxon>
        <taxon>Ascomycota</taxon>
        <taxon>Pezizomycotina</taxon>
        <taxon>Sordariomycetes</taxon>
        <taxon>Hypocreomycetidae</taxon>
        <taxon>Hypocreales</taxon>
        <taxon>Cordycipitaceae</taxon>
        <taxon>Cordyceps</taxon>
    </lineage>
</organism>
<name>A0A162JKY8_CORFA</name>
<dbReference type="GO" id="GO:0005634">
    <property type="term" value="C:nucleus"/>
    <property type="evidence" value="ECO:0007669"/>
    <property type="project" value="UniProtKB-SubCell"/>
</dbReference>
<sequence length="403" mass="46056">MHDNGGVLAAMQSLAGIYIHDYLPHDSVRRRINERFAVAEARLSYLLQDPQKLDEREANELITLASVLSMQDIVLTERRLQKPYHPRWLTGFKHAETVLQLTDPGNRFYKESNVQVDALRLSQSVIVGRAVILAQPMMPLPSLTTFDPVAETSRFGFLLYGSEQEMFEIHGGCGFSKRLLHIFSQVAYCSTRMLQDGETPIVPVTAELLYNQLQTMNQWSAEYSSWETAQYQKQQPIEWIREKDETYVVREAAEMTEVTAEAWRLAGMVYLQCRLLRLPRNHPEVIANIDDLAKSISIMPTSGRVFTAQAPLLPVFLLGLLATVPDHVEVAHTWFQSVIRTPVRSSVPPLYKTLQRIQSWMGIEVPVPAPNVELPRTIAERQPWWERMVSKVQEKESEVLCLT</sequence>
<evidence type="ECO:0008006" key="5">
    <source>
        <dbReference type="Google" id="ProtNLM"/>
    </source>
</evidence>
<evidence type="ECO:0000256" key="1">
    <source>
        <dbReference type="ARBA" id="ARBA00004123"/>
    </source>
</evidence>
<comment type="subcellular location">
    <subcellularLocation>
        <location evidence="1">Nucleus</location>
    </subcellularLocation>
</comment>
<dbReference type="RefSeq" id="XP_018706789.1">
    <property type="nucleotide sequence ID" value="XM_018846082.1"/>
</dbReference>
<dbReference type="STRING" id="1081104.A0A162JKY8"/>
<comment type="caution">
    <text evidence="3">The sequence shown here is derived from an EMBL/GenBank/DDBJ whole genome shotgun (WGS) entry which is preliminary data.</text>
</comment>
<reference evidence="3 4" key="1">
    <citation type="journal article" date="2016" name="Genome Biol. Evol.">
        <title>Divergent and convergent evolution of fungal pathogenicity.</title>
        <authorList>
            <person name="Shang Y."/>
            <person name="Xiao G."/>
            <person name="Zheng P."/>
            <person name="Cen K."/>
            <person name="Zhan S."/>
            <person name="Wang C."/>
        </authorList>
    </citation>
    <scope>NUCLEOTIDE SEQUENCE [LARGE SCALE GENOMIC DNA]</scope>
    <source>
        <strain evidence="3 4">ARSEF 2679</strain>
    </source>
</reference>
<evidence type="ECO:0000313" key="3">
    <source>
        <dbReference type="EMBL" id="OAA70502.1"/>
    </source>
</evidence>
<dbReference type="Proteomes" id="UP000076744">
    <property type="component" value="Unassembled WGS sequence"/>
</dbReference>
<evidence type="ECO:0000313" key="4">
    <source>
        <dbReference type="Proteomes" id="UP000076744"/>
    </source>
</evidence>
<evidence type="ECO:0000256" key="2">
    <source>
        <dbReference type="ARBA" id="ARBA00023242"/>
    </source>
</evidence>
<keyword evidence="2" id="KW-0539">Nucleus</keyword>
<dbReference type="Pfam" id="PF11951">
    <property type="entry name" value="Fungal_trans_2"/>
    <property type="match status" value="1"/>
</dbReference>
<dbReference type="PANTHER" id="PTHR37534:SF46">
    <property type="entry name" value="ZN(II)2CYS6 TRANSCRIPTION FACTOR (EUROFUNG)"/>
    <property type="match status" value="1"/>
</dbReference>
<dbReference type="EMBL" id="AZHB01000004">
    <property type="protein sequence ID" value="OAA70502.1"/>
    <property type="molecule type" value="Genomic_DNA"/>
</dbReference>